<keyword evidence="1" id="KW-0472">Membrane</keyword>
<dbReference type="OrthoDB" id="5402633at2759"/>
<dbReference type="EMBL" id="CP014501">
    <property type="protein sequence ID" value="ANB12728.1"/>
    <property type="molecule type" value="Genomic_DNA"/>
</dbReference>
<dbReference type="InterPro" id="IPR000366">
    <property type="entry name" value="GPCR_STE2"/>
</dbReference>
<dbReference type="GO" id="GO:0038038">
    <property type="term" value="C:G protein-coupled receptor homodimeric complex"/>
    <property type="evidence" value="ECO:0007669"/>
    <property type="project" value="TreeGrafter"/>
</dbReference>
<feature type="transmembrane region" description="Helical" evidence="1">
    <location>
        <begin position="44"/>
        <end position="68"/>
    </location>
</feature>
<feature type="transmembrane region" description="Helical" evidence="1">
    <location>
        <begin position="158"/>
        <end position="184"/>
    </location>
</feature>
<sequence length="390" mass="43506">MVGLSEDYLSQNRTLLNQTFMVDTIEGPTPVMLSDFDSYLSGEITYALIFGLRIGTAAIVSILLALISKKYKSPVFWLNQTSLILLIIHSGLFISYLLGPFGSVTTEFTGSYANVTYSALCTSVAASWLQLLLVVSIESSLLFQTRSVFPEYGKYRNIFTAIVFCIATLPTIVIWTYNCVLSTITTIYPDKGYLLTGHNLKIYYALWPIFSASVVFYSAIFGVKLFLAIRRRRRLGLKQFDTTQIIFIMSIQTMIIPAIFTIIQFALSDVPPGYTAFTPLLVVVFLPLSAMWASFNIATPNISSNSFVPFVARSDASSVTYASKKRGQSSKNDTEAAIHSASPISPSFMSHKVRTPNHNYFAADDDEEDMFTYNEIIRTVQAENTRGRQN</sequence>
<keyword evidence="3" id="KW-1185">Reference proteome</keyword>
<organism evidence="2 3">
    <name type="scientific">Sugiyamaella lignohabitans</name>
    <dbReference type="NCBI Taxonomy" id="796027"/>
    <lineage>
        <taxon>Eukaryota</taxon>
        <taxon>Fungi</taxon>
        <taxon>Dikarya</taxon>
        <taxon>Ascomycota</taxon>
        <taxon>Saccharomycotina</taxon>
        <taxon>Dipodascomycetes</taxon>
        <taxon>Dipodascales</taxon>
        <taxon>Trichomonascaceae</taxon>
        <taxon>Sugiyamaella</taxon>
    </lineage>
</organism>
<dbReference type="Proteomes" id="UP000189580">
    <property type="component" value="Chromosome a"/>
</dbReference>
<dbReference type="PRINTS" id="PR00250">
    <property type="entry name" value="GPCRSTE2"/>
</dbReference>
<dbReference type="RefSeq" id="XP_018735205.1">
    <property type="nucleotide sequence ID" value="XM_018882969.1"/>
</dbReference>
<feature type="transmembrane region" description="Helical" evidence="1">
    <location>
        <begin position="117"/>
        <end position="137"/>
    </location>
</feature>
<keyword evidence="1" id="KW-0812">Transmembrane</keyword>
<evidence type="ECO:0000313" key="3">
    <source>
        <dbReference type="Proteomes" id="UP000189580"/>
    </source>
</evidence>
<accession>A0A161HL65</accession>
<name>A0A161HL65_9ASCO</name>
<evidence type="ECO:0000313" key="2">
    <source>
        <dbReference type="EMBL" id="ANB12728.1"/>
    </source>
</evidence>
<feature type="transmembrane region" description="Helical" evidence="1">
    <location>
        <begin position="204"/>
        <end position="227"/>
    </location>
</feature>
<dbReference type="GO" id="GO:0004932">
    <property type="term" value="F:mating-type factor pheromone receptor activity"/>
    <property type="evidence" value="ECO:0007669"/>
    <property type="project" value="InterPro"/>
</dbReference>
<dbReference type="PANTHER" id="PTHR28009">
    <property type="entry name" value="PHEROMONE ALPHA FACTOR RECEPTOR"/>
    <property type="match status" value="1"/>
</dbReference>
<feature type="transmembrane region" description="Helical" evidence="1">
    <location>
        <begin position="273"/>
        <end position="295"/>
    </location>
</feature>
<reference evidence="2 3" key="1">
    <citation type="submission" date="2016-02" db="EMBL/GenBank/DDBJ databases">
        <title>Complete genome sequence and transcriptome regulation of the pentose utilising yeast Sugiyamaella lignohabitans.</title>
        <authorList>
            <person name="Bellasio M."/>
            <person name="Peymann A."/>
            <person name="Valli M."/>
            <person name="Sipitzky M."/>
            <person name="Graf A."/>
            <person name="Sauer M."/>
            <person name="Marx H."/>
            <person name="Mattanovich D."/>
        </authorList>
    </citation>
    <scope>NUCLEOTIDE SEQUENCE [LARGE SCALE GENOMIC DNA]</scope>
    <source>
        <strain evidence="2 3">CBS 10342</strain>
    </source>
</reference>
<dbReference type="GO" id="GO:0000750">
    <property type="term" value="P:pheromone-dependent signal transduction involved in conjugation with cellular fusion"/>
    <property type="evidence" value="ECO:0007669"/>
    <property type="project" value="TreeGrafter"/>
</dbReference>
<keyword evidence="1" id="KW-1133">Transmembrane helix</keyword>
<dbReference type="KEGG" id="slb:AWJ20_996"/>
<gene>
    <name evidence="2" type="primary">STE2</name>
    <name evidence="2" type="ORF">AWJ20_996</name>
</gene>
<dbReference type="AlphaFoldDB" id="A0A161HL65"/>
<evidence type="ECO:0000256" key="1">
    <source>
        <dbReference type="SAM" id="Phobius"/>
    </source>
</evidence>
<dbReference type="InterPro" id="IPR027458">
    <property type="entry name" value="STE2_TM1-TM2_sf"/>
</dbReference>
<dbReference type="Pfam" id="PF02116">
    <property type="entry name" value="STE2"/>
    <property type="match status" value="1"/>
</dbReference>
<dbReference type="Gene3D" id="1.10.287.920">
    <property type="entry name" value="Pheromone alpha factor receptor"/>
    <property type="match status" value="1"/>
</dbReference>
<proteinExistence type="predicted"/>
<dbReference type="CDD" id="cd14939">
    <property type="entry name" value="7tmD_STE2"/>
    <property type="match status" value="1"/>
</dbReference>
<protein>
    <submittedName>
        <fullName evidence="2">Alpha-factor pheromone receptor STE2</fullName>
    </submittedName>
</protein>
<feature type="transmembrane region" description="Helical" evidence="1">
    <location>
        <begin position="75"/>
        <end position="97"/>
    </location>
</feature>
<dbReference type="GeneID" id="30038089"/>
<feature type="transmembrane region" description="Helical" evidence="1">
    <location>
        <begin position="247"/>
        <end position="267"/>
    </location>
</feature>
<dbReference type="PANTHER" id="PTHR28009:SF1">
    <property type="entry name" value="PHEROMONE ALPHA FACTOR RECEPTOR"/>
    <property type="match status" value="1"/>
</dbReference>
<keyword evidence="2" id="KW-0675">Receptor</keyword>